<dbReference type="Proteomes" id="UP000199440">
    <property type="component" value="Unassembled WGS sequence"/>
</dbReference>
<dbReference type="Pfam" id="PF00916">
    <property type="entry name" value="Sulfate_transp"/>
    <property type="match status" value="1"/>
</dbReference>
<dbReference type="AlphaFoldDB" id="A0A1G9JDI6"/>
<dbReference type="Gene3D" id="3.30.750.24">
    <property type="entry name" value="STAS domain"/>
    <property type="match status" value="1"/>
</dbReference>
<feature type="transmembrane region" description="Helical" evidence="5">
    <location>
        <begin position="73"/>
        <end position="93"/>
    </location>
</feature>
<dbReference type="InterPro" id="IPR001902">
    <property type="entry name" value="SLC26A/SulP_fam"/>
</dbReference>
<dbReference type="NCBIfam" id="TIGR00815">
    <property type="entry name" value="sulP"/>
    <property type="match status" value="1"/>
</dbReference>
<protein>
    <submittedName>
        <fullName evidence="7">Sulfate permease, SulP family</fullName>
    </submittedName>
</protein>
<evidence type="ECO:0000256" key="3">
    <source>
        <dbReference type="ARBA" id="ARBA00022989"/>
    </source>
</evidence>
<evidence type="ECO:0000256" key="5">
    <source>
        <dbReference type="SAM" id="Phobius"/>
    </source>
</evidence>
<dbReference type="GO" id="GO:0008271">
    <property type="term" value="F:secondary active sulfate transmembrane transporter activity"/>
    <property type="evidence" value="ECO:0007669"/>
    <property type="project" value="InterPro"/>
</dbReference>
<dbReference type="InterPro" id="IPR011547">
    <property type="entry name" value="SLC26A/SulP_dom"/>
</dbReference>
<accession>A0A1G9JDI6</accession>
<comment type="subcellular location">
    <subcellularLocation>
        <location evidence="1">Membrane</location>
        <topology evidence="1">Multi-pass membrane protein</topology>
    </subcellularLocation>
</comment>
<proteinExistence type="predicted"/>
<evidence type="ECO:0000256" key="4">
    <source>
        <dbReference type="ARBA" id="ARBA00023136"/>
    </source>
</evidence>
<dbReference type="GO" id="GO:0016020">
    <property type="term" value="C:membrane"/>
    <property type="evidence" value="ECO:0007669"/>
    <property type="project" value="UniProtKB-SubCell"/>
</dbReference>
<sequence>MLKKYIPILQWLPGYKKSFLSGDISAGLTVGIMLIPQGMAYAMIAGLPPVFGLYASLIPQIIYAIMGTSRQLAVGPVAMDSLLVASGLGALALSGIDEYVAMAIFLAFFMGTVQLLLGLLRMGFLVNFLSKPVISGFTSAAAIIIGLSQLKHLLGTTIESSNQVHILLQNAFSTISETNLITLSIGIVSIVSIKIIQKINNKLPGALVIVVLGILGIYFFGLNDLGVKIVGEVPKGLPEFSVPNIDFSRISELTPIALTLALIAFMEAISVSKAVEERHTDYKVDSNQELIALGTSNIIGSFFQSYPTTGGFSRTAVNDLAGAKTGVAPMISALIVGLTLLFLTPLFYYLPNAVLAAIIMVAVFGLIDIKFPVYLFKNRRDEFFLLMATFIITLTIGIKEGILLGVLISLLLLVYRTSMPHIAVLGRIPGTNYFKNVSRFGETVETYDEFLILRFDAQLFFGNKDYFKNELQKQIDKKGSSLKYIILNAEAINYIDSSAVHLLRQTIQELKNKEIKLIIAGAIGPTRDILYTSGLIADIGKENIFVTTYEAYQHCKEFSKKSEIEEKISLQSKKSTYVT</sequence>
<organism evidence="7 8">
    <name type="scientific">Kriegella aquimaris</name>
    <dbReference type="NCBI Taxonomy" id="192904"/>
    <lineage>
        <taxon>Bacteria</taxon>
        <taxon>Pseudomonadati</taxon>
        <taxon>Bacteroidota</taxon>
        <taxon>Flavobacteriia</taxon>
        <taxon>Flavobacteriales</taxon>
        <taxon>Flavobacteriaceae</taxon>
        <taxon>Kriegella</taxon>
    </lineage>
</organism>
<dbReference type="InterPro" id="IPR018045">
    <property type="entry name" value="S04_transporter_CS"/>
</dbReference>
<dbReference type="EMBL" id="FNGV01000001">
    <property type="protein sequence ID" value="SDL35362.1"/>
    <property type="molecule type" value="Genomic_DNA"/>
</dbReference>
<evidence type="ECO:0000259" key="6">
    <source>
        <dbReference type="PROSITE" id="PS50801"/>
    </source>
</evidence>
<keyword evidence="8" id="KW-1185">Reference proteome</keyword>
<evidence type="ECO:0000313" key="8">
    <source>
        <dbReference type="Proteomes" id="UP000199440"/>
    </source>
</evidence>
<dbReference type="PROSITE" id="PS50801">
    <property type="entry name" value="STAS"/>
    <property type="match status" value="1"/>
</dbReference>
<dbReference type="OrthoDB" id="9771198at2"/>
<gene>
    <name evidence="7" type="ORF">SAMN04488514_101505</name>
</gene>
<feature type="domain" description="STAS" evidence="6">
    <location>
        <begin position="440"/>
        <end position="555"/>
    </location>
</feature>
<dbReference type="STRING" id="192904.SAMN04488514_101505"/>
<dbReference type="RefSeq" id="WP_089884915.1">
    <property type="nucleotide sequence ID" value="NZ_FNGV01000001.1"/>
</dbReference>
<feature type="transmembrane region" description="Helical" evidence="5">
    <location>
        <begin position="132"/>
        <end position="150"/>
    </location>
</feature>
<dbReference type="CDD" id="cd07042">
    <property type="entry name" value="STAS_SulP_like_sulfate_transporter"/>
    <property type="match status" value="1"/>
</dbReference>
<keyword evidence="4 5" id="KW-0472">Membrane</keyword>
<feature type="transmembrane region" description="Helical" evidence="5">
    <location>
        <begin position="50"/>
        <end position="66"/>
    </location>
</feature>
<feature type="transmembrane region" description="Helical" evidence="5">
    <location>
        <begin position="170"/>
        <end position="191"/>
    </location>
</feature>
<feature type="transmembrane region" description="Helical" evidence="5">
    <location>
        <begin position="383"/>
        <end position="415"/>
    </location>
</feature>
<feature type="transmembrane region" description="Helical" evidence="5">
    <location>
        <begin position="99"/>
        <end position="120"/>
    </location>
</feature>
<reference evidence="8" key="1">
    <citation type="submission" date="2016-10" db="EMBL/GenBank/DDBJ databases">
        <authorList>
            <person name="Varghese N."/>
            <person name="Submissions S."/>
        </authorList>
    </citation>
    <scope>NUCLEOTIDE SEQUENCE [LARGE SCALE GENOMIC DNA]</scope>
    <source>
        <strain evidence="8">DSM 19886</strain>
    </source>
</reference>
<feature type="transmembrane region" description="Helical" evidence="5">
    <location>
        <begin position="256"/>
        <end position="275"/>
    </location>
</feature>
<dbReference type="Pfam" id="PF01740">
    <property type="entry name" value="STAS"/>
    <property type="match status" value="1"/>
</dbReference>
<keyword evidence="3 5" id="KW-1133">Transmembrane helix</keyword>
<feature type="transmembrane region" description="Helical" evidence="5">
    <location>
        <begin position="327"/>
        <end position="348"/>
    </location>
</feature>
<feature type="transmembrane region" description="Helical" evidence="5">
    <location>
        <begin position="354"/>
        <end position="376"/>
    </location>
</feature>
<dbReference type="SUPFAM" id="SSF52091">
    <property type="entry name" value="SpoIIaa-like"/>
    <property type="match status" value="1"/>
</dbReference>
<evidence type="ECO:0000256" key="1">
    <source>
        <dbReference type="ARBA" id="ARBA00004141"/>
    </source>
</evidence>
<name>A0A1G9JDI6_9FLAO</name>
<dbReference type="PANTHER" id="PTHR11814">
    <property type="entry name" value="SULFATE TRANSPORTER"/>
    <property type="match status" value="1"/>
</dbReference>
<dbReference type="PROSITE" id="PS01130">
    <property type="entry name" value="SLC26A"/>
    <property type="match status" value="1"/>
</dbReference>
<keyword evidence="2 5" id="KW-0812">Transmembrane</keyword>
<dbReference type="InterPro" id="IPR036513">
    <property type="entry name" value="STAS_dom_sf"/>
</dbReference>
<evidence type="ECO:0000256" key="2">
    <source>
        <dbReference type="ARBA" id="ARBA00022692"/>
    </source>
</evidence>
<feature type="transmembrane region" description="Helical" evidence="5">
    <location>
        <begin position="203"/>
        <end position="221"/>
    </location>
</feature>
<evidence type="ECO:0000313" key="7">
    <source>
        <dbReference type="EMBL" id="SDL35362.1"/>
    </source>
</evidence>
<dbReference type="InterPro" id="IPR002645">
    <property type="entry name" value="STAS_dom"/>
</dbReference>